<dbReference type="AlphaFoldDB" id="G9NVD7"/>
<dbReference type="STRING" id="452589.G9NVD7"/>
<dbReference type="PANTHER" id="PTHR22642:SF2">
    <property type="entry name" value="PROTEIN LONG AFTER FAR-RED 3"/>
    <property type="match status" value="1"/>
</dbReference>
<reference evidence="2 3" key="1">
    <citation type="journal article" date="2011" name="Genome Biol.">
        <title>Comparative genome sequence analysis underscores mycoparasitism as the ancestral life style of Trichoderma.</title>
        <authorList>
            <person name="Kubicek C.P."/>
            <person name="Herrera-Estrella A."/>
            <person name="Seidl-Seiboth V."/>
            <person name="Martinez D.A."/>
            <person name="Druzhinina I.S."/>
            <person name="Thon M."/>
            <person name="Zeilinger S."/>
            <person name="Casas-Flores S."/>
            <person name="Horwitz B.A."/>
            <person name="Mukherjee P.K."/>
            <person name="Mukherjee M."/>
            <person name="Kredics L."/>
            <person name="Alcaraz L.D."/>
            <person name="Aerts A."/>
            <person name="Antal Z."/>
            <person name="Atanasova L."/>
            <person name="Cervantes-Badillo M.G."/>
            <person name="Challacombe J."/>
            <person name="Chertkov O."/>
            <person name="McCluskey K."/>
            <person name="Coulpier F."/>
            <person name="Deshpande N."/>
            <person name="von Doehren H."/>
            <person name="Ebbole D.J."/>
            <person name="Esquivel-Naranjo E.U."/>
            <person name="Fekete E."/>
            <person name="Flipphi M."/>
            <person name="Glaser F."/>
            <person name="Gomez-Rodriguez E.Y."/>
            <person name="Gruber S."/>
            <person name="Han C."/>
            <person name="Henrissat B."/>
            <person name="Hermosa R."/>
            <person name="Hernandez-Onate M."/>
            <person name="Karaffa L."/>
            <person name="Kosti I."/>
            <person name="Le Crom S."/>
            <person name="Lindquist E."/>
            <person name="Lucas S."/>
            <person name="Luebeck M."/>
            <person name="Luebeck P.S."/>
            <person name="Margeot A."/>
            <person name="Metz B."/>
            <person name="Misra M."/>
            <person name="Nevalainen H."/>
            <person name="Omann M."/>
            <person name="Packer N."/>
            <person name="Perrone G."/>
            <person name="Uresti-Rivera E.E."/>
            <person name="Salamov A."/>
            <person name="Schmoll M."/>
            <person name="Seiboth B."/>
            <person name="Shapiro H."/>
            <person name="Sukno S."/>
            <person name="Tamayo-Ramos J.A."/>
            <person name="Tisch D."/>
            <person name="Wiest A."/>
            <person name="Wilkinson H.H."/>
            <person name="Zhang M."/>
            <person name="Coutinho P.M."/>
            <person name="Kenerley C.M."/>
            <person name="Monte E."/>
            <person name="Baker S.E."/>
            <person name="Grigoriev I.V."/>
        </authorList>
    </citation>
    <scope>NUCLEOTIDE SEQUENCE [LARGE SCALE GENOMIC DNA]</scope>
    <source>
        <strain evidence="3">ATCC 20476 / IMI 206040</strain>
    </source>
</reference>
<name>G9NVD7_HYPAI</name>
<dbReference type="EMBL" id="ABDG02000024">
    <property type="protein sequence ID" value="EHK44958.1"/>
    <property type="molecule type" value="Genomic_DNA"/>
</dbReference>
<evidence type="ECO:0000313" key="3">
    <source>
        <dbReference type="Proteomes" id="UP000005426"/>
    </source>
</evidence>
<comment type="caution">
    <text evidence="2">The sequence shown here is derived from an EMBL/GenBank/DDBJ whole genome shotgun (WGS) entry which is preliminary data.</text>
</comment>
<keyword evidence="3" id="KW-1185">Reference proteome</keyword>
<dbReference type="InterPro" id="IPR013108">
    <property type="entry name" value="Amidohydro_3"/>
</dbReference>
<dbReference type="PANTHER" id="PTHR22642">
    <property type="entry name" value="IMIDAZOLONEPROPIONASE"/>
    <property type="match status" value="1"/>
</dbReference>
<evidence type="ECO:0000313" key="2">
    <source>
        <dbReference type="EMBL" id="EHK44958.1"/>
    </source>
</evidence>
<dbReference type="GeneID" id="25783365"/>
<proteinExistence type="predicted"/>
<dbReference type="Pfam" id="PF07969">
    <property type="entry name" value="Amidohydro_3"/>
    <property type="match status" value="1"/>
</dbReference>
<dbReference type="InterPro" id="IPR032466">
    <property type="entry name" value="Metal_Hydrolase"/>
</dbReference>
<dbReference type="KEGG" id="tatv:25783365"/>
<gene>
    <name evidence="2" type="ORF">TRIATDRAFT_318516</name>
</gene>
<sequence length="179" mass="19579">MVAALDLVVRRGWRVGTHAFGDRAVRILLDVYEEVMKRHPNMPQGTLVIEHGGFASAEQRARAAALKIPVTVQFPLLHDVSGVSELYYGRDRVSQVFPVRQWLDSGVLTTAGSDFPVGSYGAMHSSEGLTTRKTVIGVLREEHTVTLPEAISLHTTEAAKFLGESHSRASHMPPTISLP</sequence>
<dbReference type="OrthoDB" id="194468at2759"/>
<protein>
    <recommendedName>
        <fullName evidence="1">Amidohydrolase 3 domain-containing protein</fullName>
    </recommendedName>
</protein>
<organism evidence="2 3">
    <name type="scientific">Hypocrea atroviridis (strain ATCC 20476 / IMI 206040)</name>
    <name type="common">Trichoderma atroviride</name>
    <dbReference type="NCBI Taxonomy" id="452589"/>
    <lineage>
        <taxon>Eukaryota</taxon>
        <taxon>Fungi</taxon>
        <taxon>Dikarya</taxon>
        <taxon>Ascomycota</taxon>
        <taxon>Pezizomycotina</taxon>
        <taxon>Sordariomycetes</taxon>
        <taxon>Hypocreomycetidae</taxon>
        <taxon>Hypocreales</taxon>
        <taxon>Hypocreaceae</taxon>
        <taxon>Trichoderma</taxon>
    </lineage>
</organism>
<feature type="domain" description="Amidohydrolase 3" evidence="1">
    <location>
        <begin position="6"/>
        <end position="167"/>
    </location>
</feature>
<dbReference type="HOGENOM" id="CLU_1503640_0_0_1"/>
<accession>G9NVD7</accession>
<evidence type="ECO:0000259" key="1">
    <source>
        <dbReference type="Pfam" id="PF07969"/>
    </source>
</evidence>
<dbReference type="Gene3D" id="3.20.20.140">
    <property type="entry name" value="Metal-dependent hydrolases"/>
    <property type="match status" value="1"/>
</dbReference>
<dbReference type="SUPFAM" id="SSF51556">
    <property type="entry name" value="Metallo-dependent hydrolases"/>
    <property type="match status" value="1"/>
</dbReference>
<dbReference type="Proteomes" id="UP000005426">
    <property type="component" value="Unassembled WGS sequence"/>
</dbReference>
<dbReference type="eggNOG" id="ENOG502S2A5">
    <property type="taxonomic scope" value="Eukaryota"/>
</dbReference>